<evidence type="ECO:0000256" key="12">
    <source>
        <dbReference type="ARBA" id="ARBA00022989"/>
    </source>
</evidence>
<keyword evidence="5" id="KW-0997">Cell inner membrane</keyword>
<feature type="domain" description="PAS" evidence="15">
    <location>
        <begin position="132"/>
        <end position="204"/>
    </location>
</feature>
<dbReference type="AlphaFoldDB" id="A0A0E2B4T8"/>
<dbReference type="CDD" id="cd00130">
    <property type="entry name" value="PAS"/>
    <property type="match status" value="4"/>
</dbReference>
<comment type="subcellular location">
    <subcellularLocation>
        <location evidence="2">Cell inner membrane</location>
        <topology evidence="2">Multi-pass membrane protein</topology>
    </subcellularLocation>
</comment>
<dbReference type="InterPro" id="IPR004358">
    <property type="entry name" value="Sig_transdc_His_kin-like_C"/>
</dbReference>
<dbReference type="SUPFAM" id="SSF55874">
    <property type="entry name" value="ATPase domain of HSP90 chaperone/DNA topoisomerase II/histidine kinase"/>
    <property type="match status" value="1"/>
</dbReference>
<evidence type="ECO:0000256" key="8">
    <source>
        <dbReference type="ARBA" id="ARBA00022692"/>
    </source>
</evidence>
<evidence type="ECO:0000259" key="14">
    <source>
        <dbReference type="PROSITE" id="PS50109"/>
    </source>
</evidence>
<feature type="domain" description="PAC" evidence="16">
    <location>
        <begin position="78"/>
        <end position="131"/>
    </location>
</feature>
<dbReference type="InterPro" id="IPR000014">
    <property type="entry name" value="PAS"/>
</dbReference>
<feature type="domain" description="PAC" evidence="16">
    <location>
        <begin position="460"/>
        <end position="511"/>
    </location>
</feature>
<feature type="domain" description="PAS" evidence="15">
    <location>
        <begin position="5"/>
        <end position="73"/>
    </location>
</feature>
<dbReference type="Gene3D" id="2.10.70.100">
    <property type="match status" value="1"/>
</dbReference>
<dbReference type="Gene3D" id="3.30.565.10">
    <property type="entry name" value="Histidine kinase-like ATPase, C-terminal domain"/>
    <property type="match status" value="1"/>
</dbReference>
<dbReference type="Pfam" id="PF08447">
    <property type="entry name" value="PAS_3"/>
    <property type="match status" value="3"/>
</dbReference>
<gene>
    <name evidence="17" type="ORF">LEP1GSC081_1920</name>
</gene>
<name>A0A0E2B4T8_9LEPT</name>
<keyword evidence="4" id="KW-1003">Cell membrane</keyword>
<dbReference type="InterPro" id="IPR005467">
    <property type="entry name" value="His_kinase_dom"/>
</dbReference>
<dbReference type="EC" id="2.7.13.3" evidence="3"/>
<evidence type="ECO:0000256" key="1">
    <source>
        <dbReference type="ARBA" id="ARBA00000085"/>
    </source>
</evidence>
<evidence type="ECO:0000259" key="16">
    <source>
        <dbReference type="PROSITE" id="PS50113"/>
    </source>
</evidence>
<dbReference type="InterPro" id="IPR035965">
    <property type="entry name" value="PAS-like_dom_sf"/>
</dbReference>
<dbReference type="RefSeq" id="WP_004765065.1">
    <property type="nucleotide sequence ID" value="NZ_AHMY02000029.1"/>
</dbReference>
<sequence>MIHILKAILEQAHAGYWEKNFSENKSYLSPGWKSMLGYQEEELGDSISAWQSHIFPEDLNPIRNEFEDYLKTDLSQPYEADIRFLHKNGNIIWFKCTCKVVEKDSLGKPILMIGTYFDVTKSKKIESELQHTVDRLALATRTARVGIWDLDFTSGKISWDDTMFELYGITREKFSGTVLDWESSLHPDDLERCRSEYAEALSGEKEFDTQFRVVWPDGSIHFIKAIAIVQRMASGKPFRMLGTNWDITKHKNAEIALKESYELTKVFIENAPSAIAMFDTNMKYMAASQQWLVDYYLGGIEIIGRSHYEIFPEIGDEWKSIHQECLRGRVIRKEEEAFTRLDGTVQWIIWEVRPWYASPNVVGGILMYTADITTLKRKEFERSKLEEILARTNEAAQIGSWELDLETNTRVWSKVTKAIFELPEDYKPDGKEVGNFFRNEEDRKRSADLLAESIQTGKPFDVEVEILTAKGNVVWTRSIGKPEYKDGKCIRVSGTFQNIQEQKLKELALQRTLDLLNNQNERLLNFAHIVSHNLRSHSGNISMLLKILQESKNESEKEKMIQYIVKASDSLMDTVWNLNEVVSIQTNKNIQNAEISLRDYIEKAIQTIGGEIQKYQVEIHNLVSDSIRVRCNASYMESILLNFLTNAVKYRHPGRIPEITLNAERQENRLILSITDNGLGIDMKKYGDKLFGMYKTFHNNKDAKGIGLFMTKNQVEAMGGKIEVESRLNNGTTFRIIFFEL</sequence>
<dbReference type="InterPro" id="IPR013655">
    <property type="entry name" value="PAS_fold_3"/>
</dbReference>
<dbReference type="Pfam" id="PF02518">
    <property type="entry name" value="HATPase_c"/>
    <property type="match status" value="1"/>
</dbReference>
<keyword evidence="11" id="KW-0418">Kinase</keyword>
<organism evidence="17 18">
    <name type="scientific">Leptospira kirschneri str. H1</name>
    <dbReference type="NCBI Taxonomy" id="1049966"/>
    <lineage>
        <taxon>Bacteria</taxon>
        <taxon>Pseudomonadati</taxon>
        <taxon>Spirochaetota</taxon>
        <taxon>Spirochaetia</taxon>
        <taxon>Leptospirales</taxon>
        <taxon>Leptospiraceae</taxon>
        <taxon>Leptospira</taxon>
    </lineage>
</organism>
<dbReference type="SMART" id="SM00086">
    <property type="entry name" value="PAC"/>
    <property type="match status" value="3"/>
</dbReference>
<keyword evidence="13" id="KW-0472">Membrane</keyword>
<keyword evidence="10" id="KW-0547">Nucleotide-binding</keyword>
<evidence type="ECO:0000256" key="7">
    <source>
        <dbReference type="ARBA" id="ARBA00022679"/>
    </source>
</evidence>
<keyword evidence="9" id="KW-0677">Repeat</keyword>
<dbReference type="SUPFAM" id="SSF55785">
    <property type="entry name" value="PYP-like sensor domain (PAS domain)"/>
    <property type="match status" value="4"/>
</dbReference>
<dbReference type="Proteomes" id="UP000006253">
    <property type="component" value="Unassembled WGS sequence"/>
</dbReference>
<accession>A0A0E2B4T8</accession>
<keyword evidence="12" id="KW-1133">Transmembrane helix</keyword>
<dbReference type="PANTHER" id="PTHR43304">
    <property type="entry name" value="PHYTOCHROME-LIKE PROTEIN CPH1"/>
    <property type="match status" value="1"/>
</dbReference>
<evidence type="ECO:0000256" key="6">
    <source>
        <dbReference type="ARBA" id="ARBA00022553"/>
    </source>
</evidence>
<keyword evidence="8" id="KW-0812">Transmembrane</keyword>
<dbReference type="InterPro" id="IPR036890">
    <property type="entry name" value="HATPase_C_sf"/>
</dbReference>
<evidence type="ECO:0000256" key="2">
    <source>
        <dbReference type="ARBA" id="ARBA00004429"/>
    </source>
</evidence>
<comment type="caution">
    <text evidence="17">The sequence shown here is derived from an EMBL/GenBank/DDBJ whole genome shotgun (WGS) entry which is preliminary data.</text>
</comment>
<comment type="catalytic activity">
    <reaction evidence="1">
        <text>ATP + protein L-histidine = ADP + protein N-phospho-L-histidine.</text>
        <dbReference type="EC" id="2.7.13.3"/>
    </reaction>
</comment>
<evidence type="ECO:0000256" key="3">
    <source>
        <dbReference type="ARBA" id="ARBA00012438"/>
    </source>
</evidence>
<dbReference type="FunFam" id="2.10.70.100:FF:000001">
    <property type="entry name" value="Sensory transduction histidine kinase"/>
    <property type="match status" value="1"/>
</dbReference>
<dbReference type="InterPro" id="IPR052162">
    <property type="entry name" value="Sensor_kinase/Photoreceptor"/>
</dbReference>
<dbReference type="GO" id="GO:0005886">
    <property type="term" value="C:plasma membrane"/>
    <property type="evidence" value="ECO:0007669"/>
    <property type="project" value="UniProtKB-SubCell"/>
</dbReference>
<dbReference type="GO" id="GO:0004673">
    <property type="term" value="F:protein histidine kinase activity"/>
    <property type="evidence" value="ECO:0007669"/>
    <property type="project" value="UniProtKB-EC"/>
</dbReference>
<evidence type="ECO:0000256" key="11">
    <source>
        <dbReference type="ARBA" id="ARBA00022777"/>
    </source>
</evidence>
<dbReference type="InterPro" id="IPR003594">
    <property type="entry name" value="HATPase_dom"/>
</dbReference>
<dbReference type="EMBL" id="AHMY02000029">
    <property type="protein sequence ID" value="EKO16292.1"/>
    <property type="molecule type" value="Genomic_DNA"/>
</dbReference>
<evidence type="ECO:0000313" key="17">
    <source>
        <dbReference type="EMBL" id="EKO16292.1"/>
    </source>
</evidence>
<evidence type="ECO:0000256" key="9">
    <source>
        <dbReference type="ARBA" id="ARBA00022737"/>
    </source>
</evidence>
<keyword evidence="6" id="KW-0597">Phosphoprotein</keyword>
<dbReference type="PROSITE" id="PS50109">
    <property type="entry name" value="HIS_KIN"/>
    <property type="match status" value="1"/>
</dbReference>
<keyword evidence="7" id="KW-0808">Transferase</keyword>
<feature type="domain" description="PAC" evidence="16">
    <location>
        <begin position="207"/>
        <end position="259"/>
    </location>
</feature>
<protein>
    <recommendedName>
        <fullName evidence="3">histidine kinase</fullName>
        <ecNumber evidence="3">2.7.13.3</ecNumber>
    </recommendedName>
</protein>
<dbReference type="PANTHER" id="PTHR43304:SF1">
    <property type="entry name" value="PAC DOMAIN-CONTAINING PROTEIN"/>
    <property type="match status" value="1"/>
</dbReference>
<dbReference type="GO" id="GO:0000166">
    <property type="term" value="F:nucleotide binding"/>
    <property type="evidence" value="ECO:0007669"/>
    <property type="project" value="UniProtKB-KW"/>
</dbReference>
<dbReference type="PROSITE" id="PS50112">
    <property type="entry name" value="PAS"/>
    <property type="match status" value="2"/>
</dbReference>
<dbReference type="InterPro" id="IPR013656">
    <property type="entry name" value="PAS_4"/>
</dbReference>
<evidence type="ECO:0000259" key="15">
    <source>
        <dbReference type="PROSITE" id="PS50112"/>
    </source>
</evidence>
<dbReference type="Gene3D" id="3.30.450.20">
    <property type="entry name" value="PAS domain"/>
    <property type="match status" value="4"/>
</dbReference>
<feature type="domain" description="PAC" evidence="16">
    <location>
        <begin position="332"/>
        <end position="384"/>
    </location>
</feature>
<dbReference type="SMART" id="SM00091">
    <property type="entry name" value="PAS"/>
    <property type="match status" value="3"/>
</dbReference>
<proteinExistence type="predicted"/>
<dbReference type="Pfam" id="PF08448">
    <property type="entry name" value="PAS_4"/>
    <property type="match status" value="1"/>
</dbReference>
<feature type="domain" description="Histidine kinase" evidence="14">
    <location>
        <begin position="529"/>
        <end position="741"/>
    </location>
</feature>
<evidence type="ECO:0000256" key="10">
    <source>
        <dbReference type="ARBA" id="ARBA00022741"/>
    </source>
</evidence>
<dbReference type="PRINTS" id="PR00344">
    <property type="entry name" value="BCTRLSENSOR"/>
</dbReference>
<evidence type="ECO:0000256" key="4">
    <source>
        <dbReference type="ARBA" id="ARBA00022475"/>
    </source>
</evidence>
<evidence type="ECO:0000256" key="5">
    <source>
        <dbReference type="ARBA" id="ARBA00022519"/>
    </source>
</evidence>
<evidence type="ECO:0000256" key="13">
    <source>
        <dbReference type="ARBA" id="ARBA00023136"/>
    </source>
</evidence>
<dbReference type="PROSITE" id="PS50113">
    <property type="entry name" value="PAC"/>
    <property type="match status" value="4"/>
</dbReference>
<evidence type="ECO:0000313" key="18">
    <source>
        <dbReference type="Proteomes" id="UP000006253"/>
    </source>
</evidence>
<reference evidence="17 18" key="1">
    <citation type="submission" date="2012-10" db="EMBL/GenBank/DDBJ databases">
        <authorList>
            <person name="Harkins D.M."/>
            <person name="Durkin A.S."/>
            <person name="Brinkac L.M."/>
            <person name="Selengut J.D."/>
            <person name="Sanka R."/>
            <person name="DePew J."/>
            <person name="Purushe J."/>
            <person name="Peacock S.J."/>
            <person name="Thaipadungpanit J."/>
            <person name="Wuthiekanun V.W."/>
            <person name="Day N.P."/>
            <person name="Vinetz J.M."/>
            <person name="Sutton G.G."/>
            <person name="Nelson W.C."/>
            <person name="Fouts D.E."/>
        </authorList>
    </citation>
    <scope>NUCLEOTIDE SEQUENCE [LARGE SCALE GENOMIC DNA]</scope>
    <source>
        <strain evidence="17 18">H1</strain>
    </source>
</reference>
<dbReference type="NCBIfam" id="TIGR00229">
    <property type="entry name" value="sensory_box"/>
    <property type="match status" value="3"/>
</dbReference>
<dbReference type="InterPro" id="IPR000700">
    <property type="entry name" value="PAS-assoc_C"/>
</dbReference>
<dbReference type="InterPro" id="IPR001610">
    <property type="entry name" value="PAC"/>
</dbReference>
<dbReference type="SMART" id="SM00387">
    <property type="entry name" value="HATPase_c"/>
    <property type="match status" value="1"/>
</dbReference>